<sequence length="154" mass="17150">MGQNDRRTSGNSSSSQLEPVHVIMHSYIGTSSVLSPSSDRARVVQTASTDHTKTFGQFLFLPSLLSFCRRRWQPLLYVIADDALSQHNHESLSSAVFCDLEISAEKILTLLERVTLNKPIFIGDQATPLLLDQICVHGQLRVRASFIFAKSYVA</sequence>
<keyword evidence="2" id="KW-1185">Reference proteome</keyword>
<name>A0A074Y6D8_AURSE</name>
<gene>
    <name evidence="1" type="ORF">AUEXF2481DRAFT_337719</name>
</gene>
<dbReference type="Proteomes" id="UP000030641">
    <property type="component" value="Unassembled WGS sequence"/>
</dbReference>
<dbReference type="HOGENOM" id="CLU_1703875_0_0_1"/>
<dbReference type="RefSeq" id="XP_013341908.1">
    <property type="nucleotide sequence ID" value="XM_013486454.1"/>
</dbReference>
<accession>A0A074Y6D8</accession>
<protein>
    <submittedName>
        <fullName evidence="1">Uncharacterized protein</fullName>
    </submittedName>
</protein>
<reference evidence="1 2" key="1">
    <citation type="journal article" date="2014" name="BMC Genomics">
        <title>Genome sequencing of four Aureobasidium pullulans varieties: biotechnological potential, stress tolerance, and description of new species.</title>
        <authorList>
            <person name="Gostin Ar C."/>
            <person name="Ohm R.A."/>
            <person name="Kogej T."/>
            <person name="Sonjak S."/>
            <person name="Turk M."/>
            <person name="Zajc J."/>
            <person name="Zalar P."/>
            <person name="Grube M."/>
            <person name="Sun H."/>
            <person name="Han J."/>
            <person name="Sharma A."/>
            <person name="Chiniquy J."/>
            <person name="Ngan C.Y."/>
            <person name="Lipzen A."/>
            <person name="Barry K."/>
            <person name="Grigoriev I.V."/>
            <person name="Gunde-Cimerman N."/>
        </authorList>
    </citation>
    <scope>NUCLEOTIDE SEQUENCE [LARGE SCALE GENOMIC DNA]</scope>
    <source>
        <strain evidence="1 2">EXF-2481</strain>
    </source>
</reference>
<dbReference type="InParanoid" id="A0A074Y6D8"/>
<dbReference type="AlphaFoldDB" id="A0A074Y6D8"/>
<organism evidence="1 2">
    <name type="scientific">Aureobasidium subglaciale (strain EXF-2481)</name>
    <name type="common">Aureobasidium pullulans var. subglaciale</name>
    <dbReference type="NCBI Taxonomy" id="1043005"/>
    <lineage>
        <taxon>Eukaryota</taxon>
        <taxon>Fungi</taxon>
        <taxon>Dikarya</taxon>
        <taxon>Ascomycota</taxon>
        <taxon>Pezizomycotina</taxon>
        <taxon>Dothideomycetes</taxon>
        <taxon>Dothideomycetidae</taxon>
        <taxon>Dothideales</taxon>
        <taxon>Saccotheciaceae</taxon>
        <taxon>Aureobasidium</taxon>
    </lineage>
</organism>
<dbReference type="GeneID" id="25364936"/>
<evidence type="ECO:0000313" key="1">
    <source>
        <dbReference type="EMBL" id="KEQ93338.1"/>
    </source>
</evidence>
<proteinExistence type="predicted"/>
<dbReference type="EMBL" id="KL584766">
    <property type="protein sequence ID" value="KEQ93338.1"/>
    <property type="molecule type" value="Genomic_DNA"/>
</dbReference>
<evidence type="ECO:0000313" key="2">
    <source>
        <dbReference type="Proteomes" id="UP000030641"/>
    </source>
</evidence>